<comment type="caution">
    <text evidence="1">The sequence shown here is derived from an EMBL/GenBank/DDBJ whole genome shotgun (WGS) entry which is preliminary data.</text>
</comment>
<feature type="non-terminal residue" evidence="1">
    <location>
        <position position="271"/>
    </location>
</feature>
<protein>
    <submittedName>
        <fullName evidence="1">Uncharacterized protein</fullName>
    </submittedName>
</protein>
<sequence length="271" mass="29674">MANPFHAAHIDPECSCLLVLELCGAPLARLLVQPAVGPLAVHAAVLDETAGVAVLELDGVAPGLAAVGADSASVVRNGHAAHRRPRPKALVICRKTAVASPPATYADGIALLPMVELLREAEPDLLQPWYADDGSGYGKLVRQRNVYKRLEQIGPDFGYFPAGAKCWLTVPKRMEEEVKQYLADNGLPWQVTQGKRYVGGFIGSEDALSEWIEPKVEDWTFAIERLANAAVRYPQTAYTGLTRSLQCEWQYICRVVEGAERYLEPLEKAIR</sequence>
<dbReference type="EMBL" id="AGNL01027927">
    <property type="protein sequence ID" value="EJK57529.1"/>
    <property type="molecule type" value="Genomic_DNA"/>
</dbReference>
<evidence type="ECO:0000313" key="1">
    <source>
        <dbReference type="EMBL" id="EJK57529.1"/>
    </source>
</evidence>
<keyword evidence="2" id="KW-1185">Reference proteome</keyword>
<dbReference type="Proteomes" id="UP000266841">
    <property type="component" value="Unassembled WGS sequence"/>
</dbReference>
<organism evidence="1 2">
    <name type="scientific">Thalassiosira oceanica</name>
    <name type="common">Marine diatom</name>
    <dbReference type="NCBI Taxonomy" id="159749"/>
    <lineage>
        <taxon>Eukaryota</taxon>
        <taxon>Sar</taxon>
        <taxon>Stramenopiles</taxon>
        <taxon>Ochrophyta</taxon>
        <taxon>Bacillariophyta</taxon>
        <taxon>Coscinodiscophyceae</taxon>
        <taxon>Thalassiosirophycidae</taxon>
        <taxon>Thalassiosirales</taxon>
        <taxon>Thalassiosiraceae</taxon>
        <taxon>Thalassiosira</taxon>
    </lineage>
</organism>
<accession>K0RYH4</accession>
<gene>
    <name evidence="1" type="ORF">THAOC_22414</name>
</gene>
<evidence type="ECO:0000313" key="2">
    <source>
        <dbReference type="Proteomes" id="UP000266841"/>
    </source>
</evidence>
<reference evidence="1 2" key="1">
    <citation type="journal article" date="2012" name="Genome Biol.">
        <title>Genome and low-iron response of an oceanic diatom adapted to chronic iron limitation.</title>
        <authorList>
            <person name="Lommer M."/>
            <person name="Specht M."/>
            <person name="Roy A.S."/>
            <person name="Kraemer L."/>
            <person name="Andreson R."/>
            <person name="Gutowska M.A."/>
            <person name="Wolf J."/>
            <person name="Bergner S.V."/>
            <person name="Schilhabel M.B."/>
            <person name="Klostermeier U.C."/>
            <person name="Beiko R.G."/>
            <person name="Rosenstiel P."/>
            <person name="Hippler M."/>
            <person name="Laroche J."/>
        </authorList>
    </citation>
    <scope>NUCLEOTIDE SEQUENCE [LARGE SCALE GENOMIC DNA]</scope>
    <source>
        <strain evidence="1 2">CCMP1005</strain>
    </source>
</reference>
<proteinExistence type="predicted"/>
<name>K0RYH4_THAOC</name>
<dbReference type="AlphaFoldDB" id="K0RYH4"/>